<sequence>MQSASSSSMIPAPVSMVSPRVYKGTPQSILRVFSTTDTSIQRKTSTILREELSYYEELVQAQEATIANIQAMLQRERLEHEQTVKVAKFKHEQDMEIAKKEFEKLQEVALMALDTLAAINVCKVEHELKENQMEMAMNALQQKAMEMLAIIAENDVNTNSPVDSSSPPSYKELLDTDVEEVPVSHPEGVEDKINMESSMSLTTNGTAVVIPQTVSWQIPLEEVEASVSDLPVTYHELPYPNTHREVEDSVRDLPMTYHELPYPNTHREDEDNVSDLPMTYHELPYPNTHREDEDNVSDLPMTYHELPYSKTHREDEDSVSDLSMTYHELPYSNTHAGGCTESCFEEALTRLSADLPDLTLPFVRNREELVPWYCRAGSGSWGAYTSVIPDGNSCRREASRPSLRGATHKALKCVKKIFRSI</sequence>
<gene>
    <name evidence="2" type="ORF">L211DRAFT_865694</name>
</gene>
<keyword evidence="3" id="KW-1185">Reference proteome</keyword>
<protein>
    <submittedName>
        <fullName evidence="2">Uncharacterized protein</fullName>
    </submittedName>
</protein>
<accession>A0A3N4MEH7</accession>
<dbReference type="OrthoDB" id="10332478at2759"/>
<organism evidence="2 3">
    <name type="scientific">Terfezia boudieri ATCC MYA-4762</name>
    <dbReference type="NCBI Taxonomy" id="1051890"/>
    <lineage>
        <taxon>Eukaryota</taxon>
        <taxon>Fungi</taxon>
        <taxon>Dikarya</taxon>
        <taxon>Ascomycota</taxon>
        <taxon>Pezizomycotina</taxon>
        <taxon>Pezizomycetes</taxon>
        <taxon>Pezizales</taxon>
        <taxon>Pezizaceae</taxon>
        <taxon>Terfezia</taxon>
    </lineage>
</organism>
<dbReference type="InParanoid" id="A0A3N4MEH7"/>
<dbReference type="Proteomes" id="UP000267821">
    <property type="component" value="Unassembled WGS sequence"/>
</dbReference>
<feature type="coiled-coil region" evidence="1">
    <location>
        <begin position="59"/>
        <end position="143"/>
    </location>
</feature>
<dbReference type="EMBL" id="ML121531">
    <property type="protein sequence ID" value="RPB27535.1"/>
    <property type="molecule type" value="Genomic_DNA"/>
</dbReference>
<proteinExistence type="predicted"/>
<dbReference type="AlphaFoldDB" id="A0A3N4MEH7"/>
<reference evidence="2 3" key="1">
    <citation type="journal article" date="2018" name="Nat. Ecol. Evol.">
        <title>Pezizomycetes genomes reveal the molecular basis of ectomycorrhizal truffle lifestyle.</title>
        <authorList>
            <person name="Murat C."/>
            <person name="Payen T."/>
            <person name="Noel B."/>
            <person name="Kuo A."/>
            <person name="Morin E."/>
            <person name="Chen J."/>
            <person name="Kohler A."/>
            <person name="Krizsan K."/>
            <person name="Balestrini R."/>
            <person name="Da Silva C."/>
            <person name="Montanini B."/>
            <person name="Hainaut M."/>
            <person name="Levati E."/>
            <person name="Barry K.W."/>
            <person name="Belfiori B."/>
            <person name="Cichocki N."/>
            <person name="Clum A."/>
            <person name="Dockter R.B."/>
            <person name="Fauchery L."/>
            <person name="Guy J."/>
            <person name="Iotti M."/>
            <person name="Le Tacon F."/>
            <person name="Lindquist E.A."/>
            <person name="Lipzen A."/>
            <person name="Malagnac F."/>
            <person name="Mello A."/>
            <person name="Molinier V."/>
            <person name="Miyauchi S."/>
            <person name="Poulain J."/>
            <person name="Riccioni C."/>
            <person name="Rubini A."/>
            <person name="Sitrit Y."/>
            <person name="Splivallo R."/>
            <person name="Traeger S."/>
            <person name="Wang M."/>
            <person name="Zifcakova L."/>
            <person name="Wipf D."/>
            <person name="Zambonelli A."/>
            <person name="Paolocci F."/>
            <person name="Nowrousian M."/>
            <person name="Ottonello S."/>
            <person name="Baldrian P."/>
            <person name="Spatafora J.W."/>
            <person name="Henrissat B."/>
            <person name="Nagy L.G."/>
            <person name="Aury J.M."/>
            <person name="Wincker P."/>
            <person name="Grigoriev I.V."/>
            <person name="Bonfante P."/>
            <person name="Martin F.M."/>
        </authorList>
    </citation>
    <scope>NUCLEOTIDE SEQUENCE [LARGE SCALE GENOMIC DNA]</scope>
    <source>
        <strain evidence="2 3">ATCC MYA-4762</strain>
    </source>
</reference>
<name>A0A3N4MEH7_9PEZI</name>
<keyword evidence="1" id="KW-0175">Coiled coil</keyword>
<evidence type="ECO:0000313" key="2">
    <source>
        <dbReference type="EMBL" id="RPB27535.1"/>
    </source>
</evidence>
<evidence type="ECO:0000256" key="1">
    <source>
        <dbReference type="SAM" id="Coils"/>
    </source>
</evidence>
<evidence type="ECO:0000313" key="3">
    <source>
        <dbReference type="Proteomes" id="UP000267821"/>
    </source>
</evidence>